<accession>A0AAJ0HFB9</accession>
<feature type="signal peptide" evidence="1">
    <location>
        <begin position="1"/>
        <end position="21"/>
    </location>
</feature>
<organism evidence="2 3">
    <name type="scientific">Lasiosphaeria hispida</name>
    <dbReference type="NCBI Taxonomy" id="260671"/>
    <lineage>
        <taxon>Eukaryota</taxon>
        <taxon>Fungi</taxon>
        <taxon>Dikarya</taxon>
        <taxon>Ascomycota</taxon>
        <taxon>Pezizomycotina</taxon>
        <taxon>Sordariomycetes</taxon>
        <taxon>Sordariomycetidae</taxon>
        <taxon>Sordariales</taxon>
        <taxon>Lasiosphaeriaceae</taxon>
        <taxon>Lasiosphaeria</taxon>
    </lineage>
</organism>
<dbReference type="EMBL" id="JAUIQD010000005">
    <property type="protein sequence ID" value="KAK3349561.1"/>
    <property type="molecule type" value="Genomic_DNA"/>
</dbReference>
<keyword evidence="1" id="KW-0732">Signal</keyword>
<dbReference type="AlphaFoldDB" id="A0AAJ0HFB9"/>
<gene>
    <name evidence="2" type="ORF">B0T25DRAFT_570184</name>
</gene>
<evidence type="ECO:0000313" key="2">
    <source>
        <dbReference type="EMBL" id="KAK3349561.1"/>
    </source>
</evidence>
<protein>
    <submittedName>
        <fullName evidence="2">Uncharacterized protein</fullName>
    </submittedName>
</protein>
<comment type="caution">
    <text evidence="2">The sequence shown here is derived from an EMBL/GenBank/DDBJ whole genome shotgun (WGS) entry which is preliminary data.</text>
</comment>
<proteinExistence type="predicted"/>
<feature type="chain" id="PRO_5042552732" evidence="1">
    <location>
        <begin position="22"/>
        <end position="158"/>
    </location>
</feature>
<evidence type="ECO:0000313" key="3">
    <source>
        <dbReference type="Proteomes" id="UP001275084"/>
    </source>
</evidence>
<dbReference type="Proteomes" id="UP001275084">
    <property type="component" value="Unassembled WGS sequence"/>
</dbReference>
<name>A0AAJ0HFB9_9PEZI</name>
<keyword evidence="3" id="KW-1185">Reference proteome</keyword>
<evidence type="ECO:0000256" key="1">
    <source>
        <dbReference type="SAM" id="SignalP"/>
    </source>
</evidence>
<reference evidence="2" key="1">
    <citation type="journal article" date="2023" name="Mol. Phylogenet. Evol.">
        <title>Genome-scale phylogeny and comparative genomics of the fungal order Sordariales.</title>
        <authorList>
            <person name="Hensen N."/>
            <person name="Bonometti L."/>
            <person name="Westerberg I."/>
            <person name="Brannstrom I.O."/>
            <person name="Guillou S."/>
            <person name="Cros-Aarteil S."/>
            <person name="Calhoun S."/>
            <person name="Haridas S."/>
            <person name="Kuo A."/>
            <person name="Mondo S."/>
            <person name="Pangilinan J."/>
            <person name="Riley R."/>
            <person name="LaButti K."/>
            <person name="Andreopoulos B."/>
            <person name="Lipzen A."/>
            <person name="Chen C."/>
            <person name="Yan M."/>
            <person name="Daum C."/>
            <person name="Ng V."/>
            <person name="Clum A."/>
            <person name="Steindorff A."/>
            <person name="Ohm R.A."/>
            <person name="Martin F."/>
            <person name="Silar P."/>
            <person name="Natvig D.O."/>
            <person name="Lalanne C."/>
            <person name="Gautier V."/>
            <person name="Ament-Velasquez S.L."/>
            <person name="Kruys A."/>
            <person name="Hutchinson M.I."/>
            <person name="Powell A.J."/>
            <person name="Barry K."/>
            <person name="Miller A.N."/>
            <person name="Grigoriev I.V."/>
            <person name="Debuchy R."/>
            <person name="Gladieux P."/>
            <person name="Hiltunen Thoren M."/>
            <person name="Johannesson H."/>
        </authorList>
    </citation>
    <scope>NUCLEOTIDE SEQUENCE</scope>
    <source>
        <strain evidence="2">CBS 955.72</strain>
    </source>
</reference>
<sequence>MKPIHLQTITLTLALALGARACLQVHTHLLSDPFSDDGMTIQIFEGSDRQVCMGGGSKFFSSNQDWFQVDCPDTGYRAAVTENGKRGWVENYRAGYRADLVVKDSGNHRYCCAGDDGGRCRGYCSEWESCLNDNHQSCGGVVCKNCDFRGSCSHLRGY</sequence>
<reference evidence="2" key="2">
    <citation type="submission" date="2023-06" db="EMBL/GenBank/DDBJ databases">
        <authorList>
            <consortium name="Lawrence Berkeley National Laboratory"/>
            <person name="Haridas S."/>
            <person name="Hensen N."/>
            <person name="Bonometti L."/>
            <person name="Westerberg I."/>
            <person name="Brannstrom I.O."/>
            <person name="Guillou S."/>
            <person name="Cros-Aarteil S."/>
            <person name="Calhoun S."/>
            <person name="Kuo A."/>
            <person name="Mondo S."/>
            <person name="Pangilinan J."/>
            <person name="Riley R."/>
            <person name="Labutti K."/>
            <person name="Andreopoulos B."/>
            <person name="Lipzen A."/>
            <person name="Chen C."/>
            <person name="Yanf M."/>
            <person name="Daum C."/>
            <person name="Ng V."/>
            <person name="Clum A."/>
            <person name="Steindorff A."/>
            <person name="Ohm R."/>
            <person name="Martin F."/>
            <person name="Silar P."/>
            <person name="Natvig D."/>
            <person name="Lalanne C."/>
            <person name="Gautier V."/>
            <person name="Ament-Velasquez S.L."/>
            <person name="Kruys A."/>
            <person name="Hutchinson M.I."/>
            <person name="Powell A.J."/>
            <person name="Barry K."/>
            <person name="Miller A.N."/>
            <person name="Grigoriev I.V."/>
            <person name="Debuchy R."/>
            <person name="Gladieux P."/>
            <person name="Thoren M.H."/>
            <person name="Johannesson H."/>
        </authorList>
    </citation>
    <scope>NUCLEOTIDE SEQUENCE</scope>
    <source>
        <strain evidence="2">CBS 955.72</strain>
    </source>
</reference>